<dbReference type="EMBL" id="JACVHL010000027">
    <property type="protein sequence ID" value="MCC3807530.1"/>
    <property type="molecule type" value="Genomic_DNA"/>
</dbReference>
<evidence type="ECO:0000313" key="3">
    <source>
        <dbReference type="Proteomes" id="UP000726777"/>
    </source>
</evidence>
<protein>
    <submittedName>
        <fullName evidence="2">Uncharacterized protein</fullName>
    </submittedName>
</protein>
<proteinExistence type="predicted"/>
<accession>A0A9Q3UH65</accession>
<reference evidence="2" key="1">
    <citation type="submission" date="2020-09" db="EMBL/GenBank/DDBJ databases">
        <title>Genome sequence of Vibrio parahaemolyticus isolates.</title>
        <authorList>
            <person name="Hammerl J.A."/>
            <person name="Strauch E."/>
        </authorList>
    </citation>
    <scope>NUCLEOTIDE SEQUENCE</scope>
    <source>
        <strain evidence="2">17-VB00146</strain>
    </source>
</reference>
<keyword evidence="1" id="KW-1133">Transmembrane helix</keyword>
<keyword evidence="1" id="KW-0472">Membrane</keyword>
<organism evidence="2 3">
    <name type="scientific">Vibrio parahaemolyticus</name>
    <dbReference type="NCBI Taxonomy" id="670"/>
    <lineage>
        <taxon>Bacteria</taxon>
        <taxon>Pseudomonadati</taxon>
        <taxon>Pseudomonadota</taxon>
        <taxon>Gammaproteobacteria</taxon>
        <taxon>Vibrionales</taxon>
        <taxon>Vibrionaceae</taxon>
        <taxon>Vibrio</taxon>
    </lineage>
</organism>
<feature type="transmembrane region" description="Helical" evidence="1">
    <location>
        <begin position="29"/>
        <end position="47"/>
    </location>
</feature>
<comment type="caution">
    <text evidence="2">The sequence shown here is derived from an EMBL/GenBank/DDBJ whole genome shotgun (WGS) entry which is preliminary data.</text>
</comment>
<keyword evidence="1" id="KW-0812">Transmembrane</keyword>
<gene>
    <name evidence="2" type="ORF">IB292_21155</name>
</gene>
<sequence>MPGRLVCYGIGILTGMPLLFGVVTVDSPTLFGLNIIAVLLITFIGDFI</sequence>
<evidence type="ECO:0000313" key="2">
    <source>
        <dbReference type="EMBL" id="MCC3807530.1"/>
    </source>
</evidence>
<dbReference type="Proteomes" id="UP000726777">
    <property type="component" value="Unassembled WGS sequence"/>
</dbReference>
<evidence type="ECO:0000256" key="1">
    <source>
        <dbReference type="SAM" id="Phobius"/>
    </source>
</evidence>
<dbReference type="AlphaFoldDB" id="A0A9Q3UH65"/>
<dbReference type="RefSeq" id="WP_228085879.1">
    <property type="nucleotide sequence ID" value="NZ_JACVHL010000027.1"/>
</dbReference>
<feature type="transmembrane region" description="Helical" evidence="1">
    <location>
        <begin position="5"/>
        <end position="23"/>
    </location>
</feature>
<name>A0A9Q3UH65_VIBPH</name>